<keyword evidence="9" id="KW-1185">Reference proteome</keyword>
<keyword evidence="1" id="KW-0479">Metal-binding</keyword>
<dbReference type="Proteomes" id="UP000747542">
    <property type="component" value="Unassembled WGS sequence"/>
</dbReference>
<dbReference type="GO" id="GO:0003677">
    <property type="term" value="F:DNA binding"/>
    <property type="evidence" value="ECO:0007669"/>
    <property type="project" value="UniProtKB-UniRule"/>
</dbReference>
<dbReference type="GO" id="GO:0008270">
    <property type="term" value="F:zinc ion binding"/>
    <property type="evidence" value="ECO:0007669"/>
    <property type="project" value="UniProtKB-KW"/>
</dbReference>
<dbReference type="SUPFAM" id="SSF57716">
    <property type="entry name" value="Glucocorticoid receptor-like (DNA-binding domain)"/>
    <property type="match status" value="1"/>
</dbReference>
<comment type="caution">
    <text evidence="8">The sequence shown here is derived from an EMBL/GenBank/DDBJ whole genome shotgun (WGS) entry which is preliminary data.</text>
</comment>
<dbReference type="AlphaFoldDB" id="A0A8J5NCC3"/>
<evidence type="ECO:0000256" key="2">
    <source>
        <dbReference type="ARBA" id="ARBA00022771"/>
    </source>
</evidence>
<evidence type="ECO:0000256" key="3">
    <source>
        <dbReference type="ARBA" id="ARBA00022833"/>
    </source>
</evidence>
<evidence type="ECO:0000256" key="6">
    <source>
        <dbReference type="SAM" id="MobiDB-lite"/>
    </source>
</evidence>
<gene>
    <name evidence="8" type="ORF">Hamer_G003923</name>
</gene>
<name>A0A8J5NCC3_HOMAM</name>
<dbReference type="Pfam" id="PF05485">
    <property type="entry name" value="THAP"/>
    <property type="match status" value="1"/>
</dbReference>
<dbReference type="SMART" id="SM00980">
    <property type="entry name" value="THAP"/>
    <property type="match status" value="1"/>
</dbReference>
<feature type="compositionally biased region" description="Acidic residues" evidence="6">
    <location>
        <begin position="107"/>
        <end position="116"/>
    </location>
</feature>
<feature type="region of interest" description="Disordered" evidence="6">
    <location>
        <begin position="98"/>
        <end position="126"/>
    </location>
</feature>
<dbReference type="EMBL" id="JAHLQT010000697">
    <property type="protein sequence ID" value="KAG7178146.1"/>
    <property type="molecule type" value="Genomic_DNA"/>
</dbReference>
<evidence type="ECO:0000256" key="5">
    <source>
        <dbReference type="PROSITE-ProRule" id="PRU00309"/>
    </source>
</evidence>
<keyword evidence="3" id="KW-0862">Zinc</keyword>
<evidence type="ECO:0000259" key="7">
    <source>
        <dbReference type="PROSITE" id="PS50950"/>
    </source>
</evidence>
<organism evidence="8 9">
    <name type="scientific">Homarus americanus</name>
    <name type="common">American lobster</name>
    <dbReference type="NCBI Taxonomy" id="6706"/>
    <lineage>
        <taxon>Eukaryota</taxon>
        <taxon>Metazoa</taxon>
        <taxon>Ecdysozoa</taxon>
        <taxon>Arthropoda</taxon>
        <taxon>Crustacea</taxon>
        <taxon>Multicrustacea</taxon>
        <taxon>Malacostraca</taxon>
        <taxon>Eumalacostraca</taxon>
        <taxon>Eucarida</taxon>
        <taxon>Decapoda</taxon>
        <taxon>Pleocyemata</taxon>
        <taxon>Astacidea</taxon>
        <taxon>Nephropoidea</taxon>
        <taxon>Nephropidae</taxon>
        <taxon>Homarus</taxon>
    </lineage>
</organism>
<evidence type="ECO:0000256" key="4">
    <source>
        <dbReference type="ARBA" id="ARBA00023125"/>
    </source>
</evidence>
<dbReference type="InterPro" id="IPR006612">
    <property type="entry name" value="THAP_Znf"/>
</dbReference>
<evidence type="ECO:0000256" key="1">
    <source>
        <dbReference type="ARBA" id="ARBA00022723"/>
    </source>
</evidence>
<protein>
    <submittedName>
        <fullName evidence="8">Putative THAP-like domain-containing protein 3</fullName>
    </submittedName>
</protein>
<accession>A0A8J5NCC3</accession>
<keyword evidence="4 5" id="KW-0238">DNA-binding</keyword>
<proteinExistence type="predicted"/>
<feature type="domain" description="THAP-type" evidence="7">
    <location>
        <begin position="1"/>
        <end position="60"/>
    </location>
</feature>
<evidence type="ECO:0000313" key="9">
    <source>
        <dbReference type="Proteomes" id="UP000747542"/>
    </source>
</evidence>
<sequence>MARLPKDPCTWQKWVLALQRDTYTPGKRACLCSKHFAPEDFDRTSLFCIRPRENAVPSCPGMRDVKTLGLLASGDIWQLSTHHDSLVELQQIEAELSDSDQALSANQEEEEQEMVDDSTPSTSSPHNREVLSVCEFWMKYNIKNAVDKIVKAWHKINLATVLHARKPLFANFEVSGAEQTEASGEKQCGGNTNGHSRGTALEAYDTRPHPRNHICPVLDKVIVEEYKTLYMSRVNARQQALITRHLHKAQPIINALANITLGSDDGTTDDDIEVLGDLLVEELCQDFEGLILRAPVYTEGDDMEKTLITIIYTKGDDMEKTLITIIYTEGDDMEKTLITIIYTERDDTEKTLITIIYTEGDDTEKTLITIIYTEGDDTEKTLITIIYTEGDDTEKTLITIIYTEGDDMEKTLITIIYTEGDDMEKTLITIIYTRR</sequence>
<dbReference type="SMART" id="SM00692">
    <property type="entry name" value="DM3"/>
    <property type="match status" value="1"/>
</dbReference>
<keyword evidence="2 5" id="KW-0863">Zinc-finger</keyword>
<evidence type="ECO:0000313" key="8">
    <source>
        <dbReference type="EMBL" id="KAG7178146.1"/>
    </source>
</evidence>
<reference evidence="8" key="1">
    <citation type="journal article" date="2021" name="Sci. Adv.">
        <title>The American lobster genome reveals insights on longevity, neural, and immune adaptations.</title>
        <authorList>
            <person name="Polinski J.M."/>
            <person name="Zimin A.V."/>
            <person name="Clark K.F."/>
            <person name="Kohn A.B."/>
            <person name="Sadowski N."/>
            <person name="Timp W."/>
            <person name="Ptitsyn A."/>
            <person name="Khanna P."/>
            <person name="Romanova D.Y."/>
            <person name="Williams P."/>
            <person name="Greenwood S.J."/>
            <person name="Moroz L.L."/>
            <person name="Walt D.R."/>
            <person name="Bodnar A.G."/>
        </authorList>
    </citation>
    <scope>NUCLEOTIDE SEQUENCE</scope>
    <source>
        <strain evidence="8">GMGI-L3</strain>
    </source>
</reference>
<dbReference type="PROSITE" id="PS50950">
    <property type="entry name" value="ZF_THAP"/>
    <property type="match status" value="1"/>
</dbReference>